<gene>
    <name evidence="13 14" type="primary">LOC106476491</name>
</gene>
<dbReference type="InterPro" id="IPR015847">
    <property type="entry name" value="ExoRNase_PH_dom2"/>
</dbReference>
<name>A0ABM1C1I2_LIMPO</name>
<dbReference type="Pfam" id="PF01138">
    <property type="entry name" value="RNase_PH"/>
    <property type="match status" value="1"/>
</dbReference>
<evidence type="ECO:0000313" key="12">
    <source>
        <dbReference type="Proteomes" id="UP000694941"/>
    </source>
</evidence>
<dbReference type="InterPro" id="IPR050590">
    <property type="entry name" value="Exosome_comp_Rrp42_subfam"/>
</dbReference>
<keyword evidence="5" id="KW-0698">rRNA processing</keyword>
<feature type="domain" description="Exoribonuclease phosphorolytic" evidence="10">
    <location>
        <begin position="15"/>
        <end position="147"/>
    </location>
</feature>
<dbReference type="SUPFAM" id="SSF54211">
    <property type="entry name" value="Ribosomal protein S5 domain 2-like"/>
    <property type="match status" value="1"/>
</dbReference>
<evidence type="ECO:0000256" key="6">
    <source>
        <dbReference type="ARBA" id="ARBA00022835"/>
    </source>
</evidence>
<sequence length="256" mass="27647">MVLERSDGRDCWKTRRTIINVGSIGTAYGSALVRRGKTTIVCGVKGELANSRPENPGDGFLVVNLDLPPLCCPLFKPGPPSEQSQSISQFLNDIVTSSGCVVLSDLSIEGQLVWCLFVDIICLEYDGNVIDAAVLAMLAALTNTKLPKITVSNDNGEIKVSEALEILAVKSQPVTTTFVYQQDGGHVMVDPSFEEEYDAAGILSITLQEDGSLVKLYKPGGLQLPDSVLEQCIAKARSLSKDMWHLLKTVSETVET</sequence>
<keyword evidence="12" id="KW-1185">Reference proteome</keyword>
<dbReference type="Gene3D" id="3.30.230.70">
    <property type="entry name" value="GHMP Kinase, N-terminal domain"/>
    <property type="match status" value="1"/>
</dbReference>
<evidence type="ECO:0000256" key="5">
    <source>
        <dbReference type="ARBA" id="ARBA00022552"/>
    </source>
</evidence>
<dbReference type="InterPro" id="IPR001247">
    <property type="entry name" value="ExoRNase_PH_dom1"/>
</dbReference>
<keyword evidence="4" id="KW-0963">Cytoplasm</keyword>
<dbReference type="RefSeq" id="XP_013792602.1">
    <property type="nucleotide sequence ID" value="XM_013937148.2"/>
</dbReference>
<dbReference type="InterPro" id="IPR020568">
    <property type="entry name" value="Ribosomal_Su5_D2-typ_SF"/>
</dbReference>
<proteinExistence type="inferred from homology"/>
<evidence type="ECO:0000256" key="2">
    <source>
        <dbReference type="ARBA" id="ARBA00004604"/>
    </source>
</evidence>
<organism evidence="12 13">
    <name type="scientific">Limulus polyphemus</name>
    <name type="common">Atlantic horseshoe crab</name>
    <dbReference type="NCBI Taxonomy" id="6850"/>
    <lineage>
        <taxon>Eukaryota</taxon>
        <taxon>Metazoa</taxon>
        <taxon>Ecdysozoa</taxon>
        <taxon>Arthropoda</taxon>
        <taxon>Chelicerata</taxon>
        <taxon>Merostomata</taxon>
        <taxon>Xiphosura</taxon>
        <taxon>Limulidae</taxon>
        <taxon>Limulus</taxon>
    </lineage>
</organism>
<dbReference type="SUPFAM" id="SSF55666">
    <property type="entry name" value="Ribonuclease PH domain 2-like"/>
    <property type="match status" value="1"/>
</dbReference>
<dbReference type="Pfam" id="PF03725">
    <property type="entry name" value="RNase_PH_C"/>
    <property type="match status" value="1"/>
</dbReference>
<keyword evidence="7" id="KW-0694">RNA-binding</keyword>
<evidence type="ECO:0000313" key="14">
    <source>
        <dbReference type="RefSeq" id="XP_022236055.1"/>
    </source>
</evidence>
<protein>
    <recommendedName>
        <fullName evidence="9">Ribosomal RNA-processing protein 43</fullName>
    </recommendedName>
</protein>
<comment type="subcellular location">
    <subcellularLocation>
        <location evidence="1">Cytoplasm</location>
    </subcellularLocation>
    <subcellularLocation>
        <location evidence="2">Nucleus</location>
        <location evidence="2">Nucleolus</location>
    </subcellularLocation>
</comment>
<dbReference type="InterPro" id="IPR027408">
    <property type="entry name" value="PNPase/RNase_PH_dom_sf"/>
</dbReference>
<evidence type="ECO:0000256" key="7">
    <source>
        <dbReference type="ARBA" id="ARBA00022884"/>
    </source>
</evidence>
<accession>A0ABM1C1I2</accession>
<evidence type="ECO:0000256" key="9">
    <source>
        <dbReference type="ARBA" id="ARBA00030617"/>
    </source>
</evidence>
<evidence type="ECO:0000256" key="3">
    <source>
        <dbReference type="ARBA" id="ARBA00006678"/>
    </source>
</evidence>
<dbReference type="PANTHER" id="PTHR11097:SF9">
    <property type="entry name" value="EXOSOME COMPLEX COMPONENT RRP43"/>
    <property type="match status" value="1"/>
</dbReference>
<comment type="similarity">
    <text evidence="3">Belongs to the RNase PH family.</text>
</comment>
<evidence type="ECO:0000256" key="4">
    <source>
        <dbReference type="ARBA" id="ARBA00022490"/>
    </source>
</evidence>
<reference evidence="13 14" key="1">
    <citation type="submission" date="2025-05" db="UniProtKB">
        <authorList>
            <consortium name="RefSeq"/>
        </authorList>
    </citation>
    <scope>IDENTIFICATION</scope>
    <source>
        <tissue evidence="13 14">Muscle</tissue>
    </source>
</reference>
<dbReference type="RefSeq" id="XP_022236055.1">
    <property type="nucleotide sequence ID" value="XM_022380347.1"/>
</dbReference>
<keyword evidence="6" id="KW-0271">Exosome</keyword>
<dbReference type="GeneID" id="106476491"/>
<dbReference type="PANTHER" id="PTHR11097">
    <property type="entry name" value="EXOSOME COMPLEX EXONUCLEASE RIBOSOMAL RNA PROCESSING PROTEIN"/>
    <property type="match status" value="1"/>
</dbReference>
<keyword evidence="8" id="KW-0539">Nucleus</keyword>
<evidence type="ECO:0000259" key="10">
    <source>
        <dbReference type="Pfam" id="PF01138"/>
    </source>
</evidence>
<dbReference type="Proteomes" id="UP000694941">
    <property type="component" value="Unplaced"/>
</dbReference>
<evidence type="ECO:0000313" key="13">
    <source>
        <dbReference type="RefSeq" id="XP_013792602.1"/>
    </source>
</evidence>
<dbReference type="InterPro" id="IPR036345">
    <property type="entry name" value="ExoRNase_PH_dom2_sf"/>
</dbReference>
<feature type="domain" description="Exoribonuclease phosphorolytic" evidence="11">
    <location>
        <begin position="173"/>
        <end position="237"/>
    </location>
</feature>
<evidence type="ECO:0000259" key="11">
    <source>
        <dbReference type="Pfam" id="PF03725"/>
    </source>
</evidence>
<evidence type="ECO:0000256" key="1">
    <source>
        <dbReference type="ARBA" id="ARBA00004496"/>
    </source>
</evidence>
<evidence type="ECO:0000256" key="8">
    <source>
        <dbReference type="ARBA" id="ARBA00023242"/>
    </source>
</evidence>